<evidence type="ECO:0000313" key="3">
    <source>
        <dbReference type="Proteomes" id="UP000222542"/>
    </source>
</evidence>
<sequence>MAGRHEALARGFVKSYLIAQSLVNDNNQSEEVRQIVAQFASIFLESMTAVSLGTCLTFDLKYMPLNEYEQSSPCQVLRRPAAPRERARRHSGRDGQQQNKIHVEHN</sequence>
<protein>
    <submittedName>
        <fullName evidence="2">Uncharacterized protein</fullName>
    </submittedName>
</protein>
<dbReference type="EMBL" id="AYRZ02000005">
    <property type="protein sequence ID" value="PHT81975.1"/>
    <property type="molecule type" value="Genomic_DNA"/>
</dbReference>
<proteinExistence type="predicted"/>
<organism evidence="2 3">
    <name type="scientific">Capsicum annuum</name>
    <name type="common">Capsicum pepper</name>
    <dbReference type="NCBI Taxonomy" id="4072"/>
    <lineage>
        <taxon>Eukaryota</taxon>
        <taxon>Viridiplantae</taxon>
        <taxon>Streptophyta</taxon>
        <taxon>Embryophyta</taxon>
        <taxon>Tracheophyta</taxon>
        <taxon>Spermatophyta</taxon>
        <taxon>Magnoliopsida</taxon>
        <taxon>eudicotyledons</taxon>
        <taxon>Gunneridae</taxon>
        <taxon>Pentapetalae</taxon>
        <taxon>asterids</taxon>
        <taxon>lamiids</taxon>
        <taxon>Solanales</taxon>
        <taxon>Solanaceae</taxon>
        <taxon>Solanoideae</taxon>
        <taxon>Capsiceae</taxon>
        <taxon>Capsicum</taxon>
    </lineage>
</organism>
<evidence type="ECO:0000256" key="1">
    <source>
        <dbReference type="SAM" id="MobiDB-lite"/>
    </source>
</evidence>
<feature type="region of interest" description="Disordered" evidence="1">
    <location>
        <begin position="73"/>
        <end position="106"/>
    </location>
</feature>
<dbReference type="AlphaFoldDB" id="A0A2G2ZJ70"/>
<gene>
    <name evidence="2" type="ORF">T459_14990</name>
</gene>
<reference evidence="2 3" key="2">
    <citation type="journal article" date="2017" name="Genome Biol.">
        <title>New reference genome sequences of hot pepper reveal the massive evolution of plant disease-resistance genes by retroduplication.</title>
        <authorList>
            <person name="Kim S."/>
            <person name="Park J."/>
            <person name="Yeom S.I."/>
            <person name="Kim Y.M."/>
            <person name="Seo E."/>
            <person name="Kim K.T."/>
            <person name="Kim M.S."/>
            <person name="Lee J.M."/>
            <person name="Cheong K."/>
            <person name="Shin H.S."/>
            <person name="Kim S.B."/>
            <person name="Han K."/>
            <person name="Lee J."/>
            <person name="Park M."/>
            <person name="Lee H.A."/>
            <person name="Lee H.Y."/>
            <person name="Lee Y."/>
            <person name="Oh S."/>
            <person name="Lee J.H."/>
            <person name="Choi E."/>
            <person name="Choi E."/>
            <person name="Lee S.E."/>
            <person name="Jeon J."/>
            <person name="Kim H."/>
            <person name="Choi G."/>
            <person name="Song H."/>
            <person name="Lee J."/>
            <person name="Lee S.C."/>
            <person name="Kwon J.K."/>
            <person name="Lee H.Y."/>
            <person name="Koo N."/>
            <person name="Hong Y."/>
            <person name="Kim R.W."/>
            <person name="Kang W.H."/>
            <person name="Huh J.H."/>
            <person name="Kang B.C."/>
            <person name="Yang T.J."/>
            <person name="Lee Y.H."/>
            <person name="Bennetzen J.L."/>
            <person name="Choi D."/>
        </authorList>
    </citation>
    <scope>NUCLEOTIDE SEQUENCE [LARGE SCALE GENOMIC DNA]</scope>
    <source>
        <strain evidence="3">cv. CM334</strain>
    </source>
</reference>
<evidence type="ECO:0000313" key="2">
    <source>
        <dbReference type="EMBL" id="PHT81975.1"/>
    </source>
</evidence>
<accession>A0A2G2ZJ70</accession>
<comment type="caution">
    <text evidence="2">The sequence shown here is derived from an EMBL/GenBank/DDBJ whole genome shotgun (WGS) entry which is preliminary data.</text>
</comment>
<reference evidence="2 3" key="1">
    <citation type="journal article" date="2014" name="Nat. Genet.">
        <title>Genome sequence of the hot pepper provides insights into the evolution of pungency in Capsicum species.</title>
        <authorList>
            <person name="Kim S."/>
            <person name="Park M."/>
            <person name="Yeom S.I."/>
            <person name="Kim Y.M."/>
            <person name="Lee J.M."/>
            <person name="Lee H.A."/>
            <person name="Seo E."/>
            <person name="Choi J."/>
            <person name="Cheong K."/>
            <person name="Kim K.T."/>
            <person name="Jung K."/>
            <person name="Lee G.W."/>
            <person name="Oh S.K."/>
            <person name="Bae C."/>
            <person name="Kim S.B."/>
            <person name="Lee H.Y."/>
            <person name="Kim S.Y."/>
            <person name="Kim M.S."/>
            <person name="Kang B.C."/>
            <person name="Jo Y.D."/>
            <person name="Yang H.B."/>
            <person name="Jeong H.J."/>
            <person name="Kang W.H."/>
            <person name="Kwon J.K."/>
            <person name="Shin C."/>
            <person name="Lim J.Y."/>
            <person name="Park J.H."/>
            <person name="Huh J.H."/>
            <person name="Kim J.S."/>
            <person name="Kim B.D."/>
            <person name="Cohen O."/>
            <person name="Paran I."/>
            <person name="Suh M.C."/>
            <person name="Lee S.B."/>
            <person name="Kim Y.K."/>
            <person name="Shin Y."/>
            <person name="Noh S.J."/>
            <person name="Park J."/>
            <person name="Seo Y.S."/>
            <person name="Kwon S.Y."/>
            <person name="Kim H.A."/>
            <person name="Park J.M."/>
            <person name="Kim H.J."/>
            <person name="Choi S.B."/>
            <person name="Bosland P.W."/>
            <person name="Reeves G."/>
            <person name="Jo S.H."/>
            <person name="Lee B.W."/>
            <person name="Cho H.T."/>
            <person name="Choi H.S."/>
            <person name="Lee M.S."/>
            <person name="Yu Y."/>
            <person name="Do Choi Y."/>
            <person name="Park B.S."/>
            <person name="van Deynze A."/>
            <person name="Ashrafi H."/>
            <person name="Hill T."/>
            <person name="Kim W.T."/>
            <person name="Pai H.S."/>
            <person name="Ahn H.K."/>
            <person name="Yeam I."/>
            <person name="Giovannoni J.J."/>
            <person name="Rose J.K."/>
            <person name="Sorensen I."/>
            <person name="Lee S.J."/>
            <person name="Kim R.W."/>
            <person name="Choi I.Y."/>
            <person name="Choi B.S."/>
            <person name="Lim J.S."/>
            <person name="Lee Y.H."/>
            <person name="Choi D."/>
        </authorList>
    </citation>
    <scope>NUCLEOTIDE SEQUENCE [LARGE SCALE GENOMIC DNA]</scope>
    <source>
        <strain evidence="3">cv. CM334</strain>
    </source>
</reference>
<dbReference type="Proteomes" id="UP000222542">
    <property type="component" value="Unassembled WGS sequence"/>
</dbReference>
<dbReference type="Gramene" id="PHT81975">
    <property type="protein sequence ID" value="PHT81975"/>
    <property type="gene ID" value="T459_14990"/>
</dbReference>
<keyword evidence="3" id="KW-1185">Reference proteome</keyword>
<name>A0A2G2ZJ70_CAPAN</name>